<dbReference type="InterPro" id="IPR013783">
    <property type="entry name" value="Ig-like_fold"/>
</dbReference>
<dbReference type="GO" id="GO:0005886">
    <property type="term" value="C:plasma membrane"/>
    <property type="evidence" value="ECO:0007669"/>
    <property type="project" value="TreeGrafter"/>
</dbReference>
<dbReference type="PROSITE" id="PS50835">
    <property type="entry name" value="IG_LIKE"/>
    <property type="match status" value="2"/>
</dbReference>
<dbReference type="InterPro" id="IPR036179">
    <property type="entry name" value="Ig-like_dom_sf"/>
</dbReference>
<keyword evidence="7" id="KW-1133">Transmembrane helix</keyword>
<gene>
    <name evidence="9" type="ORF">A3Q56_05373</name>
</gene>
<feature type="domain" description="Ig-like" evidence="8">
    <location>
        <begin position="225"/>
        <end position="308"/>
    </location>
</feature>
<dbReference type="GO" id="GO:0098609">
    <property type="term" value="P:cell-cell adhesion"/>
    <property type="evidence" value="ECO:0007669"/>
    <property type="project" value="TreeGrafter"/>
</dbReference>
<evidence type="ECO:0000256" key="5">
    <source>
        <dbReference type="ARBA" id="ARBA00023319"/>
    </source>
</evidence>
<organism evidence="9 10">
    <name type="scientific">Intoshia linei</name>
    <dbReference type="NCBI Taxonomy" id="1819745"/>
    <lineage>
        <taxon>Eukaryota</taxon>
        <taxon>Metazoa</taxon>
        <taxon>Spiralia</taxon>
        <taxon>Lophotrochozoa</taxon>
        <taxon>Mesozoa</taxon>
        <taxon>Orthonectida</taxon>
        <taxon>Rhopaluridae</taxon>
        <taxon>Intoshia</taxon>
    </lineage>
</organism>
<protein>
    <recommendedName>
        <fullName evidence="8">Ig-like domain-containing protein</fullName>
    </recommendedName>
</protein>
<evidence type="ECO:0000256" key="2">
    <source>
        <dbReference type="ARBA" id="ARBA00023136"/>
    </source>
</evidence>
<dbReference type="GO" id="GO:0050839">
    <property type="term" value="F:cell adhesion molecule binding"/>
    <property type="evidence" value="ECO:0007669"/>
    <property type="project" value="TreeGrafter"/>
</dbReference>
<accession>A0A177B0C6</accession>
<evidence type="ECO:0000256" key="4">
    <source>
        <dbReference type="ARBA" id="ARBA00023180"/>
    </source>
</evidence>
<evidence type="ECO:0000256" key="1">
    <source>
        <dbReference type="ARBA" id="ARBA00004479"/>
    </source>
</evidence>
<keyword evidence="3" id="KW-1015">Disulfide bond</keyword>
<comment type="caution">
    <text evidence="9">The sequence shown here is derived from an EMBL/GenBank/DDBJ whole genome shotgun (WGS) entry which is preliminary data.</text>
</comment>
<evidence type="ECO:0000313" key="10">
    <source>
        <dbReference type="Proteomes" id="UP000078046"/>
    </source>
</evidence>
<dbReference type="SMART" id="SM00408">
    <property type="entry name" value="IGc2"/>
    <property type="match status" value="1"/>
</dbReference>
<dbReference type="InterPro" id="IPR051275">
    <property type="entry name" value="Cell_adhesion_signaling"/>
</dbReference>
<feature type="region of interest" description="Disordered" evidence="6">
    <location>
        <begin position="674"/>
        <end position="697"/>
    </location>
</feature>
<proteinExistence type="predicted"/>
<feature type="domain" description="Ig-like" evidence="8">
    <location>
        <begin position="311"/>
        <end position="385"/>
    </location>
</feature>
<evidence type="ECO:0000259" key="8">
    <source>
        <dbReference type="PROSITE" id="PS50835"/>
    </source>
</evidence>
<dbReference type="InterPro" id="IPR007110">
    <property type="entry name" value="Ig-like_dom"/>
</dbReference>
<dbReference type="PANTHER" id="PTHR11640">
    <property type="entry name" value="NEPHRIN"/>
    <property type="match status" value="1"/>
</dbReference>
<dbReference type="InterPro" id="IPR003598">
    <property type="entry name" value="Ig_sub2"/>
</dbReference>
<sequence length="697" mass="79775">MHCRLGDVNQNDIVTWNTFDNGTFETKRPYLDSPNELEYWDTHLLQEQRAFYVDDYPFISGIIHLYSRNLIKLTAGIFDIRIQNVSFRDQFGYVCMDNMAQSMSSVGWLQIVVDPIEVVINKPKILITRENEPVNLGCSIISKPSVPLEWVQLFKNKQDNLQNFQLKRNHHRDVSMNTIDRNGIVTNTINRTFIPNESDHNSHFLCRTKNQLLKSKILVYVLYKPKIQIITSPLYVNTTTFVTIYCKAKANPEPFKYEWFINEKIVNGVSSTNYKIGYPKRGENGLKIGCKVVNKIGESIKSTTLNVSYAPILIQNTTITIGTDLGLSTTLHCNVDSNPKPEISWYKGSVNVVNLDQKPIGHFEIFKIDKTMERDFGFYTCVAVNQNFKPLFVHFRLIKKGPPLIFSMNASVELDKTILKCIVESIPRSTELLMKKSSNDHDPIVSTDYTEIRKYIGNYVEVLEIEINSNDIESSSIYNCSAKNHYGSVYKTMQLSSSTFIENWTYQLIILFGIIITVIIVVFIGTVIFIRRYRKRNLEAYQNSSNSNQTATNSSSTDNANTLVKNWNQYELKNDSGAYSETPPLTKYFCNLPSVCQNLTPCGKMMETFSFSDSKTMPPRIRPMGEHAIEFIAPRFRSQHAEYAVPHVSASIDRNFTPKNIYHVSNLPTLPPPTFESQCESISPQDQYDNSHLSTNV</sequence>
<dbReference type="GO" id="GO:0005911">
    <property type="term" value="C:cell-cell junction"/>
    <property type="evidence" value="ECO:0007669"/>
    <property type="project" value="TreeGrafter"/>
</dbReference>
<name>A0A177B0C6_9BILA</name>
<comment type="subcellular location">
    <subcellularLocation>
        <location evidence="1">Membrane</location>
        <topology evidence="1">Single-pass type I membrane protein</topology>
    </subcellularLocation>
</comment>
<dbReference type="PANTHER" id="PTHR11640:SF148">
    <property type="entry name" value="CD166 ANTIGEN HOMOLOG A"/>
    <property type="match status" value="1"/>
</dbReference>
<keyword evidence="2 7" id="KW-0472">Membrane</keyword>
<keyword evidence="4" id="KW-0325">Glycoprotein</keyword>
<dbReference type="CDD" id="cd00096">
    <property type="entry name" value="Ig"/>
    <property type="match status" value="1"/>
</dbReference>
<feature type="compositionally biased region" description="Polar residues" evidence="6">
    <location>
        <begin position="675"/>
        <end position="697"/>
    </location>
</feature>
<feature type="transmembrane region" description="Helical" evidence="7">
    <location>
        <begin position="504"/>
        <end position="530"/>
    </location>
</feature>
<dbReference type="AlphaFoldDB" id="A0A177B0C6"/>
<keyword evidence="7" id="KW-0812">Transmembrane</keyword>
<keyword evidence="5" id="KW-0393">Immunoglobulin domain</keyword>
<dbReference type="OrthoDB" id="504170at2759"/>
<reference evidence="9 10" key="1">
    <citation type="submission" date="2016-04" db="EMBL/GenBank/DDBJ databases">
        <title>The genome of Intoshia linei affirms orthonectids as highly simplified spiralians.</title>
        <authorList>
            <person name="Mikhailov K.V."/>
            <person name="Slusarev G.S."/>
            <person name="Nikitin M.A."/>
            <person name="Logacheva M.D."/>
            <person name="Penin A."/>
            <person name="Aleoshin V."/>
            <person name="Panchin Y.V."/>
        </authorList>
    </citation>
    <scope>NUCLEOTIDE SEQUENCE [LARGE SCALE GENOMIC DNA]</scope>
    <source>
        <strain evidence="9">Intl2013</strain>
        <tissue evidence="9">Whole animal</tissue>
    </source>
</reference>
<dbReference type="Pfam" id="PF13927">
    <property type="entry name" value="Ig_3"/>
    <property type="match status" value="1"/>
</dbReference>
<evidence type="ECO:0000256" key="3">
    <source>
        <dbReference type="ARBA" id="ARBA00023157"/>
    </source>
</evidence>
<dbReference type="SUPFAM" id="SSF48726">
    <property type="entry name" value="Immunoglobulin"/>
    <property type="match status" value="2"/>
</dbReference>
<dbReference type="Gene3D" id="2.60.40.10">
    <property type="entry name" value="Immunoglobulins"/>
    <property type="match status" value="3"/>
</dbReference>
<keyword evidence="10" id="KW-1185">Reference proteome</keyword>
<dbReference type="Proteomes" id="UP000078046">
    <property type="component" value="Unassembled WGS sequence"/>
</dbReference>
<evidence type="ECO:0000256" key="6">
    <source>
        <dbReference type="SAM" id="MobiDB-lite"/>
    </source>
</evidence>
<dbReference type="EMBL" id="LWCA01000802">
    <property type="protein sequence ID" value="OAF66884.1"/>
    <property type="molecule type" value="Genomic_DNA"/>
</dbReference>
<evidence type="ECO:0000256" key="7">
    <source>
        <dbReference type="SAM" id="Phobius"/>
    </source>
</evidence>
<evidence type="ECO:0000313" key="9">
    <source>
        <dbReference type="EMBL" id="OAF66884.1"/>
    </source>
</evidence>